<protein>
    <submittedName>
        <fullName evidence="1">Uncharacterized protein</fullName>
    </submittedName>
</protein>
<evidence type="ECO:0000313" key="1">
    <source>
        <dbReference type="EMBL" id="CAK0860519.1"/>
    </source>
</evidence>
<dbReference type="EMBL" id="CAUYUJ010015987">
    <property type="protein sequence ID" value="CAK0860519.1"/>
    <property type="molecule type" value="Genomic_DNA"/>
</dbReference>
<sequence>MPGLRADVAGGLRNLATGGRHPSVERPVRHVRCEEASRLGASAARRAARRRGCDALERGLCRALDRPAGPLHGAALGALGDEVTRRERLSRPTLVAGVIGARARPGQVLVRNCAQHAASVPDDGVPLSEWRLAELGPRLGEQLVESATLPEVPGGLGVADLAAELPARMAVLALDVDVDDKVSGDGNAVKAPAAGGCRAVSTVAELVLAEPGGAGDGLLAPGVWQVGECAEAEGFVQGLAAGRRRLRRRSASPWLWRLLGGVRWNATFLSVLHFALLFDLNNFPVLTLAP</sequence>
<comment type="caution">
    <text evidence="1">The sequence shown here is derived from an EMBL/GenBank/DDBJ whole genome shotgun (WGS) entry which is preliminary data.</text>
</comment>
<organism evidence="1 2">
    <name type="scientific">Prorocentrum cordatum</name>
    <dbReference type="NCBI Taxonomy" id="2364126"/>
    <lineage>
        <taxon>Eukaryota</taxon>
        <taxon>Sar</taxon>
        <taxon>Alveolata</taxon>
        <taxon>Dinophyceae</taxon>
        <taxon>Prorocentrales</taxon>
        <taxon>Prorocentraceae</taxon>
        <taxon>Prorocentrum</taxon>
    </lineage>
</organism>
<proteinExistence type="predicted"/>
<name>A0ABN9UMX2_9DINO</name>
<feature type="non-terminal residue" evidence="1">
    <location>
        <position position="290"/>
    </location>
</feature>
<dbReference type="Proteomes" id="UP001189429">
    <property type="component" value="Unassembled WGS sequence"/>
</dbReference>
<reference evidence="1" key="1">
    <citation type="submission" date="2023-10" db="EMBL/GenBank/DDBJ databases">
        <authorList>
            <person name="Chen Y."/>
            <person name="Shah S."/>
            <person name="Dougan E. K."/>
            <person name="Thang M."/>
            <person name="Chan C."/>
        </authorList>
    </citation>
    <scope>NUCLEOTIDE SEQUENCE [LARGE SCALE GENOMIC DNA]</scope>
</reference>
<accession>A0ABN9UMX2</accession>
<evidence type="ECO:0000313" key="2">
    <source>
        <dbReference type="Proteomes" id="UP001189429"/>
    </source>
</evidence>
<gene>
    <name evidence="1" type="ORF">PCOR1329_LOCUS49463</name>
</gene>
<keyword evidence="2" id="KW-1185">Reference proteome</keyword>